<dbReference type="AlphaFoldDB" id="A0A645DAB4"/>
<protein>
    <submittedName>
        <fullName evidence="1">Uncharacterized protein</fullName>
    </submittedName>
</protein>
<reference evidence="1" key="1">
    <citation type="submission" date="2019-08" db="EMBL/GenBank/DDBJ databases">
        <authorList>
            <person name="Kucharzyk K."/>
            <person name="Murdoch R.W."/>
            <person name="Higgins S."/>
            <person name="Loffler F."/>
        </authorList>
    </citation>
    <scope>NUCLEOTIDE SEQUENCE</scope>
</reference>
<dbReference type="EMBL" id="VSSQ01034245">
    <property type="protein sequence ID" value="MPM86127.1"/>
    <property type="molecule type" value="Genomic_DNA"/>
</dbReference>
<name>A0A645DAB4_9ZZZZ</name>
<accession>A0A645DAB4</accession>
<proteinExistence type="predicted"/>
<sequence>MALWVLLLVGQGVGPGGVDGARGMVGRGVDGIELERAGAGIYEVVPGARGDEDGASVAYAGLIGHPLRACAHTHDAAALLDAEKLVGIPVVFQADFSPGRDAHKSQLEVFPGPQRRPEVPVVLGGRADVSHKGIRPEVGVASAGLIRGITAHILAPFIGCCSTLCAESAAYGMPANERKVTV</sequence>
<evidence type="ECO:0000313" key="1">
    <source>
        <dbReference type="EMBL" id="MPM86127.1"/>
    </source>
</evidence>
<comment type="caution">
    <text evidence="1">The sequence shown here is derived from an EMBL/GenBank/DDBJ whole genome shotgun (WGS) entry which is preliminary data.</text>
</comment>
<gene>
    <name evidence="1" type="ORF">SDC9_133210</name>
</gene>
<organism evidence="1">
    <name type="scientific">bioreactor metagenome</name>
    <dbReference type="NCBI Taxonomy" id="1076179"/>
    <lineage>
        <taxon>unclassified sequences</taxon>
        <taxon>metagenomes</taxon>
        <taxon>ecological metagenomes</taxon>
    </lineage>
</organism>